<keyword evidence="2" id="KW-0418">Kinase</keyword>
<evidence type="ECO:0000313" key="2">
    <source>
        <dbReference type="EMBL" id="CDZ76624.1"/>
    </source>
</evidence>
<keyword evidence="3" id="KW-1185">Reference proteome</keyword>
<name>A0A078KXZ4_9GAMM</name>
<feature type="domain" description="Serine-threonine/tyrosine-protein kinase catalytic" evidence="1">
    <location>
        <begin position="11"/>
        <end position="259"/>
    </location>
</feature>
<dbReference type="Proteomes" id="UP000044071">
    <property type="component" value="Unassembled WGS sequence"/>
</dbReference>
<dbReference type="STRING" id="1034943.BN59_00898"/>
<protein>
    <submittedName>
        <fullName evidence="2">Protein tyrosine kinase</fullName>
    </submittedName>
</protein>
<dbReference type="RefSeq" id="WP_043873120.1">
    <property type="nucleotide sequence ID" value="NZ_CCVW01000001.1"/>
</dbReference>
<keyword evidence="2" id="KW-0808">Transferase</keyword>
<evidence type="ECO:0000259" key="1">
    <source>
        <dbReference type="Pfam" id="PF07714"/>
    </source>
</evidence>
<evidence type="ECO:0000313" key="3">
    <source>
        <dbReference type="Proteomes" id="UP000044071"/>
    </source>
</evidence>
<dbReference type="AlphaFoldDB" id="A0A078KXZ4"/>
<proteinExistence type="predicted"/>
<dbReference type="InterPro" id="IPR001245">
    <property type="entry name" value="Ser-Thr/Tyr_kinase_cat_dom"/>
</dbReference>
<dbReference type="Pfam" id="PF07714">
    <property type="entry name" value="PK_Tyr_Ser-Thr"/>
    <property type="match status" value="1"/>
</dbReference>
<accession>A0A078KXZ4</accession>
<dbReference type="InterPro" id="IPR011009">
    <property type="entry name" value="Kinase-like_dom_sf"/>
</dbReference>
<sequence length="326" mass="36705">MQSKYELLKLGQILHEDTYYQLYSAAYKKQPAVALKIKGIVYDFNLDEIDQLKEKISVSNNSSVLKLIDVVSDRSGSTNMVIIENFSNIFYELLANNLKFSQHDILNYALTLSESCASLVSEGYVPKISFETVCLDKQGAIKLIHPHLLKTLSGLVLTPQEWRMSKANNKMKFLFRAPGFSRYNFDEAASVYEFGLFLLYSSIGNLDFMNKSDTELDNIAKAKAHPAIPAHCHQDIATLITNCLKPEGRPSFAQIRDFLSIHPKIEQVQTATKKVEQEKSSLLSRIPRDIINHDLMKAIDAYGVFARNSSLPITIDNSCNNTATPK</sequence>
<reference evidence="2 3" key="1">
    <citation type="submission" date="2014-06" db="EMBL/GenBank/DDBJ databases">
        <authorList>
            <person name="Urmite Genomes Urmite Genomes"/>
        </authorList>
    </citation>
    <scope>NUCLEOTIDE SEQUENCE [LARGE SCALE GENOMIC DNA]</scope>
</reference>
<gene>
    <name evidence="2" type="ORF">BN59_00898</name>
</gene>
<dbReference type="SUPFAM" id="SSF56112">
    <property type="entry name" value="Protein kinase-like (PK-like)"/>
    <property type="match status" value="1"/>
</dbReference>
<dbReference type="GO" id="GO:0004672">
    <property type="term" value="F:protein kinase activity"/>
    <property type="evidence" value="ECO:0007669"/>
    <property type="project" value="InterPro"/>
</dbReference>
<dbReference type="EMBL" id="CCSB01000001">
    <property type="protein sequence ID" value="CDZ76624.1"/>
    <property type="molecule type" value="Genomic_DNA"/>
</dbReference>
<dbReference type="Gene3D" id="1.10.510.10">
    <property type="entry name" value="Transferase(Phosphotransferase) domain 1"/>
    <property type="match status" value="1"/>
</dbReference>
<organism evidence="2 3">
    <name type="scientific">Legionella massiliensis</name>
    <dbReference type="NCBI Taxonomy" id="1034943"/>
    <lineage>
        <taxon>Bacteria</taxon>
        <taxon>Pseudomonadati</taxon>
        <taxon>Pseudomonadota</taxon>
        <taxon>Gammaproteobacteria</taxon>
        <taxon>Legionellales</taxon>
        <taxon>Legionellaceae</taxon>
        <taxon>Legionella</taxon>
    </lineage>
</organism>